<name>A0A087B4S6_9BIFI</name>
<sequence>MTNSSLLAAQANADDEFYTPLFEIEHGLAPYLDRLRGARILLNTNDGQWSMFWQYLTGRFHELGLREVVSMEYNPDHGTLFAQPGDTGRLHHYDGQRMWVEDTHDSGGFDAPSGLDALRHTDVVLGNPPFTRLHDYVPLLLAAPVDWLIVANIHCVLYSRILPAFIQGQVRVRAGNGGMWFRLPEGHTPHARMRRVDTDGRPMVRVTNTGWLTNMPTEPAVFTPTHRYDPHTNPLYDTIDAVDAASRNLIPCDWAGRVGAPVSILNRWPAGYRPVGMLSTGHGPLDHGAPTVQGRALYKRILIEPGPWAGVLEQ</sequence>
<accession>A0A087B4S6</accession>
<keyword evidence="2" id="KW-1185">Reference proteome</keyword>
<gene>
    <name evidence="1" type="ORF">BCUN_0526</name>
</gene>
<protein>
    <submittedName>
        <fullName evidence="1">Modification methylase EcoRI</fullName>
        <ecNumber evidence="1">2.1.1.72</ecNumber>
    </submittedName>
</protein>
<dbReference type="OrthoDB" id="3240477at2"/>
<dbReference type="AlphaFoldDB" id="A0A087B4S6"/>
<dbReference type="Proteomes" id="UP000029067">
    <property type="component" value="Unassembled WGS sequence"/>
</dbReference>
<organism evidence="1 2">
    <name type="scientific">Bifidobacterium cuniculi</name>
    <dbReference type="NCBI Taxonomy" id="1688"/>
    <lineage>
        <taxon>Bacteria</taxon>
        <taxon>Bacillati</taxon>
        <taxon>Actinomycetota</taxon>
        <taxon>Actinomycetes</taxon>
        <taxon>Bifidobacteriales</taxon>
        <taxon>Bifidobacteriaceae</taxon>
        <taxon>Bifidobacterium</taxon>
    </lineage>
</organism>
<dbReference type="EC" id="2.1.1.72" evidence="1"/>
<comment type="caution">
    <text evidence="1">The sequence shown here is derived from an EMBL/GenBank/DDBJ whole genome shotgun (WGS) entry which is preliminary data.</text>
</comment>
<dbReference type="EMBL" id="JGYV01000001">
    <property type="protein sequence ID" value="KFI66026.1"/>
    <property type="molecule type" value="Genomic_DNA"/>
</dbReference>
<keyword evidence="1" id="KW-0808">Transferase</keyword>
<evidence type="ECO:0000313" key="2">
    <source>
        <dbReference type="Proteomes" id="UP000029067"/>
    </source>
</evidence>
<dbReference type="eggNOG" id="ENOG502Z7VI">
    <property type="taxonomic scope" value="Bacteria"/>
</dbReference>
<reference evidence="1 2" key="1">
    <citation type="submission" date="2014-03" db="EMBL/GenBank/DDBJ databases">
        <title>Genomics of Bifidobacteria.</title>
        <authorList>
            <person name="Ventura M."/>
            <person name="Milani C."/>
            <person name="Lugli G.A."/>
        </authorList>
    </citation>
    <scope>NUCLEOTIDE SEQUENCE [LARGE SCALE GENOMIC DNA]</scope>
    <source>
        <strain evidence="1 2">LMG 10738</strain>
    </source>
</reference>
<dbReference type="STRING" id="1688.BCUN_0526"/>
<dbReference type="InterPro" id="IPR025247">
    <property type="entry name" value="EcoRI-like_methylase"/>
</dbReference>
<evidence type="ECO:0000313" key="1">
    <source>
        <dbReference type="EMBL" id="KFI66026.1"/>
    </source>
</evidence>
<dbReference type="GO" id="GO:0009007">
    <property type="term" value="F:site-specific DNA-methyltransferase (adenine-specific) activity"/>
    <property type="evidence" value="ECO:0007669"/>
    <property type="project" value="UniProtKB-EC"/>
</dbReference>
<dbReference type="RefSeq" id="WP_034258260.1">
    <property type="nucleotide sequence ID" value="NZ_JGYV01000001.1"/>
</dbReference>
<dbReference type="Pfam" id="PF13651">
    <property type="entry name" value="EcoRI_methylase"/>
    <property type="match status" value="1"/>
</dbReference>
<keyword evidence="1" id="KW-0489">Methyltransferase</keyword>
<proteinExistence type="predicted"/>
<dbReference type="GO" id="GO:0032259">
    <property type="term" value="P:methylation"/>
    <property type="evidence" value="ECO:0007669"/>
    <property type="project" value="UniProtKB-KW"/>
</dbReference>